<evidence type="ECO:0000256" key="4">
    <source>
        <dbReference type="SAM" id="MobiDB-lite"/>
    </source>
</evidence>
<dbReference type="CDD" id="cd06124">
    <property type="entry name" value="cupin_NimR-like_N"/>
    <property type="match status" value="1"/>
</dbReference>
<feature type="region of interest" description="Disordered" evidence="4">
    <location>
        <begin position="244"/>
        <end position="275"/>
    </location>
</feature>
<dbReference type="GO" id="GO:0003700">
    <property type="term" value="F:DNA-binding transcription factor activity"/>
    <property type="evidence" value="ECO:0007669"/>
    <property type="project" value="InterPro"/>
</dbReference>
<dbReference type="Gene3D" id="1.10.10.60">
    <property type="entry name" value="Homeodomain-like"/>
    <property type="match status" value="1"/>
</dbReference>
<evidence type="ECO:0000256" key="1">
    <source>
        <dbReference type="ARBA" id="ARBA00023015"/>
    </source>
</evidence>
<dbReference type="Pfam" id="PF02311">
    <property type="entry name" value="AraC_binding"/>
    <property type="match status" value="1"/>
</dbReference>
<keyword evidence="2" id="KW-0238">DNA-binding</keyword>
<dbReference type="AlphaFoldDB" id="A0A679ITV4"/>
<dbReference type="GO" id="GO:0043565">
    <property type="term" value="F:sequence-specific DNA binding"/>
    <property type="evidence" value="ECO:0007669"/>
    <property type="project" value="InterPro"/>
</dbReference>
<dbReference type="Pfam" id="PF12833">
    <property type="entry name" value="HTH_18"/>
    <property type="match status" value="1"/>
</dbReference>
<dbReference type="InterPro" id="IPR011051">
    <property type="entry name" value="RmlC_Cupin_sf"/>
</dbReference>
<keyword evidence="3" id="KW-0804">Transcription</keyword>
<dbReference type="SUPFAM" id="SSF46689">
    <property type="entry name" value="Homeodomain-like"/>
    <property type="match status" value="1"/>
</dbReference>
<dbReference type="Gene3D" id="2.60.120.10">
    <property type="entry name" value="Jelly Rolls"/>
    <property type="match status" value="1"/>
</dbReference>
<feature type="domain" description="HTH araC/xylS-type" evidence="5">
    <location>
        <begin position="151"/>
        <end position="248"/>
    </location>
</feature>
<evidence type="ECO:0000256" key="2">
    <source>
        <dbReference type="ARBA" id="ARBA00023125"/>
    </source>
</evidence>
<keyword evidence="1" id="KW-0805">Transcription regulation</keyword>
<sequence>MTHPDRPVSIHAVARNYPNGALIGEHCHIDGQFIHATAGVMEIRAAHRMWLIPPQRALWIPPRVPHGLRARGAVSLRTLYIAQDDASGVSDAPRGFVVPPLLRQLILQALEPCMRRDLQRQRHLNAVLMDELRALVPDALSLAVPSDPRLARACADILARPDDEHRIERLAHESGASVRTLTRLAQDELGCPLSIWRQQARILSSIPMLIAGKQVTFVAHSMGYETPGAYSAMFKRMMGVQPHLYRQSPEPNDLPRAEDDAEAVPQHPSVLPSDF</sequence>
<name>A0A679ITV4_9HYPH</name>
<gene>
    <name evidence="6" type="primary">nimR_2</name>
    <name evidence="6" type="ORF">MBUL_01621</name>
</gene>
<protein>
    <submittedName>
        <fullName evidence="6">HTH-type transcriptional regulator NimR</fullName>
    </submittedName>
</protein>
<accession>A0A679ITV4</accession>
<evidence type="ECO:0000259" key="5">
    <source>
        <dbReference type="PROSITE" id="PS01124"/>
    </source>
</evidence>
<dbReference type="SMART" id="SM00342">
    <property type="entry name" value="HTH_ARAC"/>
    <property type="match status" value="1"/>
</dbReference>
<dbReference type="InterPro" id="IPR009057">
    <property type="entry name" value="Homeodomain-like_sf"/>
</dbReference>
<organism evidence="6">
    <name type="scientific">Methylobacterium bullatum</name>
    <dbReference type="NCBI Taxonomy" id="570505"/>
    <lineage>
        <taxon>Bacteria</taxon>
        <taxon>Pseudomonadati</taxon>
        <taxon>Pseudomonadota</taxon>
        <taxon>Alphaproteobacteria</taxon>
        <taxon>Hyphomicrobiales</taxon>
        <taxon>Methylobacteriaceae</taxon>
        <taxon>Methylobacterium</taxon>
    </lineage>
</organism>
<evidence type="ECO:0000256" key="3">
    <source>
        <dbReference type="ARBA" id="ARBA00023163"/>
    </source>
</evidence>
<proteinExistence type="predicted"/>
<dbReference type="SUPFAM" id="SSF51182">
    <property type="entry name" value="RmlC-like cupins"/>
    <property type="match status" value="1"/>
</dbReference>
<dbReference type="PANTHER" id="PTHR11019:SF159">
    <property type="entry name" value="TRANSCRIPTIONAL REGULATOR-RELATED"/>
    <property type="match status" value="1"/>
</dbReference>
<dbReference type="InterPro" id="IPR003313">
    <property type="entry name" value="AraC-bd"/>
</dbReference>
<evidence type="ECO:0000313" key="6">
    <source>
        <dbReference type="EMBL" id="CAA2102312.1"/>
    </source>
</evidence>
<dbReference type="InterPro" id="IPR014710">
    <property type="entry name" value="RmlC-like_jellyroll"/>
</dbReference>
<dbReference type="PROSITE" id="PS01124">
    <property type="entry name" value="HTH_ARAC_FAMILY_2"/>
    <property type="match status" value="1"/>
</dbReference>
<dbReference type="PANTHER" id="PTHR11019">
    <property type="entry name" value="HTH-TYPE TRANSCRIPTIONAL REGULATOR NIMR"/>
    <property type="match status" value="1"/>
</dbReference>
<reference evidence="6" key="1">
    <citation type="submission" date="2019-12" db="EMBL/GenBank/DDBJ databases">
        <authorList>
            <person name="Cremers G."/>
        </authorList>
    </citation>
    <scope>NUCLEOTIDE SEQUENCE</scope>
    <source>
        <strain evidence="6">Mbul1</strain>
    </source>
</reference>
<dbReference type="InterPro" id="IPR018060">
    <property type="entry name" value="HTH_AraC"/>
</dbReference>
<dbReference type="EMBL" id="LR743504">
    <property type="protein sequence ID" value="CAA2102312.1"/>
    <property type="molecule type" value="Genomic_DNA"/>
</dbReference>